<feature type="chain" id="PRO_5007141851" description="Copper-binding protein" evidence="2">
    <location>
        <begin position="33"/>
        <end position="193"/>
    </location>
</feature>
<reference evidence="4" key="1">
    <citation type="submission" date="2015-12" db="EMBL/GenBank/DDBJ databases">
        <title>FDA dAtabase for Regulatory Grade micrObial Sequences (FDA-ARGOS): Supporting development and validation of Infectious Disease Dx tests.</title>
        <authorList>
            <person name="Case J."/>
            <person name="Tallon L."/>
            <person name="Sadzewicz L."/>
            <person name="Sengamalay N."/>
            <person name="Ott S."/>
            <person name="Godinez A."/>
            <person name="Nagaraj S."/>
            <person name="Nadendla S."/>
            <person name="Sichtig H."/>
        </authorList>
    </citation>
    <scope>NUCLEOTIDE SEQUENCE [LARGE SCALE GENOMIC DNA]</scope>
    <source>
        <strain evidence="4">FDAARGOS_147</strain>
    </source>
</reference>
<gene>
    <name evidence="3" type="ORF">AL504_09140</name>
</gene>
<dbReference type="AlphaFoldDB" id="A0A109XVX8"/>
<evidence type="ECO:0000313" key="4">
    <source>
        <dbReference type="Proteomes" id="UP000060602"/>
    </source>
</evidence>
<dbReference type="EMBL" id="CP014060">
    <property type="protein sequence ID" value="AMG36183.1"/>
    <property type="molecule type" value="Genomic_DNA"/>
</dbReference>
<protein>
    <recommendedName>
        <fullName evidence="5">Copper-binding protein</fullName>
    </recommendedName>
</protein>
<dbReference type="Proteomes" id="UP000060602">
    <property type="component" value="Chromosome"/>
</dbReference>
<evidence type="ECO:0008006" key="5">
    <source>
        <dbReference type="Google" id="ProtNLM"/>
    </source>
</evidence>
<accession>A0A109XVX8</accession>
<evidence type="ECO:0000256" key="1">
    <source>
        <dbReference type="SAM" id="MobiDB-lite"/>
    </source>
</evidence>
<evidence type="ECO:0000256" key="2">
    <source>
        <dbReference type="SAM" id="SignalP"/>
    </source>
</evidence>
<dbReference type="RefSeq" id="WP_061071882.1">
    <property type="nucleotide sequence ID" value="NZ_CP014060.2"/>
</dbReference>
<sequence>MKNRKTVFTPVARLAATGLLAGMLALPMAAQARVVGAALTTATGKVTAVDPATRTVTLQGANGNVVDVQVGPNVRNFNQIKPGDSLSLDYYESVAVDVRPAGSGTPEVVTQTAGTRSAKGAKPGGAMGRQTTITAEIWHINKSANLVTLKGPQGGLRTIQVQDPALQARLAQLKEGDLVDFTITQAVAAAIHK</sequence>
<feature type="region of interest" description="Disordered" evidence="1">
    <location>
        <begin position="102"/>
        <end position="127"/>
    </location>
</feature>
<name>A0A109XVX8_ALCXX</name>
<keyword evidence="2" id="KW-0732">Signal</keyword>
<proteinExistence type="predicted"/>
<evidence type="ECO:0000313" key="3">
    <source>
        <dbReference type="EMBL" id="AMG36183.1"/>
    </source>
</evidence>
<organism evidence="3 4">
    <name type="scientific">Alcaligenes xylosoxydans xylosoxydans</name>
    <name type="common">Achromobacter xylosoxidans</name>
    <dbReference type="NCBI Taxonomy" id="85698"/>
    <lineage>
        <taxon>Bacteria</taxon>
        <taxon>Pseudomonadati</taxon>
        <taxon>Pseudomonadota</taxon>
        <taxon>Betaproteobacteria</taxon>
        <taxon>Burkholderiales</taxon>
        <taxon>Alcaligenaceae</taxon>
        <taxon>Achromobacter</taxon>
    </lineage>
</organism>
<feature type="signal peptide" evidence="2">
    <location>
        <begin position="1"/>
        <end position="32"/>
    </location>
</feature>